<dbReference type="PRINTS" id="PR00344">
    <property type="entry name" value="BCTRLSENSOR"/>
</dbReference>
<evidence type="ECO:0000256" key="1">
    <source>
        <dbReference type="ARBA" id="ARBA00000085"/>
    </source>
</evidence>
<evidence type="ECO:0000313" key="16">
    <source>
        <dbReference type="EMBL" id="EAY25401.1"/>
    </source>
</evidence>
<dbReference type="SUPFAM" id="SSF55874">
    <property type="entry name" value="ATPase domain of HSP90 chaperone/DNA topoisomerase II/histidine kinase"/>
    <property type="match status" value="1"/>
</dbReference>
<dbReference type="Pfam" id="PF00072">
    <property type="entry name" value="Response_reg"/>
    <property type="match status" value="1"/>
</dbReference>
<dbReference type="Gene3D" id="3.30.565.10">
    <property type="entry name" value="Histidine kinase-like ATPase, C-terminal domain"/>
    <property type="match status" value="1"/>
</dbReference>
<dbReference type="RefSeq" id="WP_002702890.1">
    <property type="nucleotide sequence ID" value="NZ_AAWS01000049.1"/>
</dbReference>
<dbReference type="Pfam" id="PF00512">
    <property type="entry name" value="HisKA"/>
    <property type="match status" value="1"/>
</dbReference>
<sequence length="389" mass="43255">MPENQLPQATILIVDDQSENIQTITHFLEEAQQGYELLIASNGKIAFEVAKKTLPDLIITDWDMPFMNGLELTQAVKTNASTQHIPILLITGVYTSSEDLKTALDAGAHDYLRKPIQKVELWARASSVLKLMQSYSTIQTQATEIERQNEELLAQNKQLEELIATKDKFFSIIGHDLSSPISQMIGFTDMLENHIEAFTTEEIVQFVARLKESSMQGFRLLDNLLRWSQTQTGSISFNPAVCSLNELIQNNIDLHKEKAQDKEVSFELRVKEVHHLVLDSDMIDTVLRNLVSNAIKFTSKGGTITITVTTGVQEATVSVKDTGMGISATNIAKLFRPDVHYSTSGTQNEKGTGLGLILCREFVEVHGGKIWAESTEGAGSVFKFTIPIK</sequence>
<dbReference type="AlphaFoldDB" id="A1ZW38"/>
<evidence type="ECO:0000256" key="7">
    <source>
        <dbReference type="ARBA" id="ARBA00022741"/>
    </source>
</evidence>
<dbReference type="Pfam" id="PF02518">
    <property type="entry name" value="HATPase_c"/>
    <property type="match status" value="1"/>
</dbReference>
<protein>
    <recommendedName>
        <fullName evidence="3">histidine kinase</fullName>
        <ecNumber evidence="3">2.7.13.3</ecNumber>
    </recommendedName>
</protein>
<dbReference type="CDD" id="cd00082">
    <property type="entry name" value="HisKA"/>
    <property type="match status" value="1"/>
</dbReference>
<dbReference type="GO" id="GO:0000155">
    <property type="term" value="F:phosphorelay sensor kinase activity"/>
    <property type="evidence" value="ECO:0007669"/>
    <property type="project" value="InterPro"/>
</dbReference>
<dbReference type="Gene3D" id="3.40.50.2300">
    <property type="match status" value="1"/>
</dbReference>
<comment type="catalytic activity">
    <reaction evidence="1">
        <text>ATP + protein L-histidine = ADP + protein N-phospho-L-histidine.</text>
        <dbReference type="EC" id="2.7.13.3"/>
    </reaction>
</comment>
<dbReference type="FunFam" id="3.30.565.10:FF:000023">
    <property type="entry name" value="PAS domain-containing sensor histidine kinase"/>
    <property type="match status" value="1"/>
</dbReference>
<dbReference type="EC" id="2.7.13.3" evidence="3"/>
<dbReference type="SUPFAM" id="SSF47384">
    <property type="entry name" value="Homodimeric domain of signal transducing histidine kinase"/>
    <property type="match status" value="1"/>
</dbReference>
<organism evidence="16 17">
    <name type="scientific">Microscilla marina ATCC 23134</name>
    <dbReference type="NCBI Taxonomy" id="313606"/>
    <lineage>
        <taxon>Bacteria</taxon>
        <taxon>Pseudomonadati</taxon>
        <taxon>Bacteroidota</taxon>
        <taxon>Cytophagia</taxon>
        <taxon>Cytophagales</taxon>
        <taxon>Microscillaceae</taxon>
        <taxon>Microscilla</taxon>
    </lineage>
</organism>
<evidence type="ECO:0000256" key="5">
    <source>
        <dbReference type="ARBA" id="ARBA00022553"/>
    </source>
</evidence>
<dbReference type="InterPro" id="IPR003661">
    <property type="entry name" value="HisK_dim/P_dom"/>
</dbReference>
<evidence type="ECO:0000256" key="10">
    <source>
        <dbReference type="ARBA" id="ARBA00023012"/>
    </source>
</evidence>
<keyword evidence="5 12" id="KW-0597">Phosphoprotein</keyword>
<dbReference type="InterPro" id="IPR036890">
    <property type="entry name" value="HATPase_C_sf"/>
</dbReference>
<reference evidence="16 17" key="1">
    <citation type="submission" date="2007-01" db="EMBL/GenBank/DDBJ databases">
        <authorList>
            <person name="Haygood M."/>
            <person name="Podell S."/>
            <person name="Anderson C."/>
            <person name="Hopkinson B."/>
            <person name="Roe K."/>
            <person name="Barbeau K."/>
            <person name="Gaasterland T."/>
            <person name="Ferriera S."/>
            <person name="Johnson J."/>
            <person name="Kravitz S."/>
            <person name="Beeson K."/>
            <person name="Sutton G."/>
            <person name="Rogers Y.-H."/>
            <person name="Friedman R."/>
            <person name="Frazier M."/>
            <person name="Venter J.C."/>
        </authorList>
    </citation>
    <scope>NUCLEOTIDE SEQUENCE [LARGE SCALE GENOMIC DNA]</scope>
    <source>
        <strain evidence="16 17">ATCC 23134</strain>
    </source>
</reference>
<dbReference type="Proteomes" id="UP000004095">
    <property type="component" value="Unassembled WGS sequence"/>
</dbReference>
<keyword evidence="8 16" id="KW-0418">Kinase</keyword>
<evidence type="ECO:0000313" key="17">
    <source>
        <dbReference type="Proteomes" id="UP000004095"/>
    </source>
</evidence>
<evidence type="ECO:0000256" key="2">
    <source>
        <dbReference type="ARBA" id="ARBA00004236"/>
    </source>
</evidence>
<dbReference type="SUPFAM" id="SSF52172">
    <property type="entry name" value="CheY-like"/>
    <property type="match status" value="1"/>
</dbReference>
<evidence type="ECO:0000256" key="12">
    <source>
        <dbReference type="PROSITE-ProRule" id="PRU00169"/>
    </source>
</evidence>
<dbReference type="InterPro" id="IPR001789">
    <property type="entry name" value="Sig_transdc_resp-reg_receiver"/>
</dbReference>
<dbReference type="PROSITE" id="PS50110">
    <property type="entry name" value="RESPONSE_REGULATORY"/>
    <property type="match status" value="1"/>
</dbReference>
<keyword evidence="10" id="KW-0902">Two-component regulatory system</keyword>
<keyword evidence="11" id="KW-0472">Membrane</keyword>
<evidence type="ECO:0000256" key="3">
    <source>
        <dbReference type="ARBA" id="ARBA00012438"/>
    </source>
</evidence>
<dbReference type="eggNOG" id="COG2205">
    <property type="taxonomic scope" value="Bacteria"/>
</dbReference>
<keyword evidence="9" id="KW-0067">ATP-binding</keyword>
<dbReference type="InterPro" id="IPR011006">
    <property type="entry name" value="CheY-like_superfamily"/>
</dbReference>
<keyword evidence="6" id="KW-0808">Transferase</keyword>
<feature type="domain" description="Histidine kinase" evidence="14">
    <location>
        <begin position="172"/>
        <end position="389"/>
    </location>
</feature>
<dbReference type="OrthoDB" id="9810447at2"/>
<feature type="domain" description="Response regulatory" evidence="15">
    <location>
        <begin position="10"/>
        <end position="129"/>
    </location>
</feature>
<comment type="caution">
    <text evidence="16">The sequence shown here is derived from an EMBL/GenBank/DDBJ whole genome shotgun (WGS) entry which is preliminary data.</text>
</comment>
<dbReference type="InterPro" id="IPR003594">
    <property type="entry name" value="HATPase_dom"/>
</dbReference>
<keyword evidence="4" id="KW-1003">Cell membrane</keyword>
<proteinExistence type="predicted"/>
<dbReference type="SMART" id="SM00448">
    <property type="entry name" value="REC"/>
    <property type="match status" value="1"/>
</dbReference>
<keyword evidence="17" id="KW-1185">Reference proteome</keyword>
<dbReference type="GO" id="GO:0005886">
    <property type="term" value="C:plasma membrane"/>
    <property type="evidence" value="ECO:0007669"/>
    <property type="project" value="UniProtKB-SubCell"/>
</dbReference>
<accession>A1ZW38</accession>
<evidence type="ECO:0000259" key="15">
    <source>
        <dbReference type="PROSITE" id="PS50110"/>
    </source>
</evidence>
<evidence type="ECO:0000256" key="8">
    <source>
        <dbReference type="ARBA" id="ARBA00022777"/>
    </source>
</evidence>
<dbReference type="SMART" id="SM00388">
    <property type="entry name" value="HisKA"/>
    <property type="match status" value="1"/>
</dbReference>
<keyword evidence="13" id="KW-0175">Coiled coil</keyword>
<evidence type="ECO:0000256" key="13">
    <source>
        <dbReference type="SAM" id="Coils"/>
    </source>
</evidence>
<dbReference type="Gene3D" id="1.10.287.130">
    <property type="match status" value="1"/>
</dbReference>
<name>A1ZW38_MICM2</name>
<evidence type="ECO:0000256" key="4">
    <source>
        <dbReference type="ARBA" id="ARBA00022475"/>
    </source>
</evidence>
<comment type="subcellular location">
    <subcellularLocation>
        <location evidence="2">Cell membrane</location>
    </subcellularLocation>
</comment>
<feature type="modified residue" description="4-aspartylphosphate" evidence="12">
    <location>
        <position position="61"/>
    </location>
</feature>
<dbReference type="PANTHER" id="PTHR43547:SF2">
    <property type="entry name" value="HYBRID SIGNAL TRANSDUCTION HISTIDINE KINASE C"/>
    <property type="match status" value="1"/>
</dbReference>
<dbReference type="GO" id="GO:0005524">
    <property type="term" value="F:ATP binding"/>
    <property type="evidence" value="ECO:0007669"/>
    <property type="project" value="UniProtKB-KW"/>
</dbReference>
<evidence type="ECO:0000256" key="9">
    <source>
        <dbReference type="ARBA" id="ARBA00022840"/>
    </source>
</evidence>
<evidence type="ECO:0000259" key="14">
    <source>
        <dbReference type="PROSITE" id="PS50109"/>
    </source>
</evidence>
<dbReference type="eggNOG" id="COG3706">
    <property type="taxonomic scope" value="Bacteria"/>
</dbReference>
<dbReference type="PROSITE" id="PS50109">
    <property type="entry name" value="HIS_KIN"/>
    <property type="match status" value="1"/>
</dbReference>
<feature type="coiled-coil region" evidence="13">
    <location>
        <begin position="135"/>
        <end position="165"/>
    </location>
</feature>
<dbReference type="SMART" id="SM00387">
    <property type="entry name" value="HATPase_c"/>
    <property type="match status" value="1"/>
</dbReference>
<dbReference type="InterPro" id="IPR036097">
    <property type="entry name" value="HisK_dim/P_sf"/>
</dbReference>
<dbReference type="InterPro" id="IPR005467">
    <property type="entry name" value="His_kinase_dom"/>
</dbReference>
<keyword evidence="7" id="KW-0547">Nucleotide-binding</keyword>
<evidence type="ECO:0000256" key="6">
    <source>
        <dbReference type="ARBA" id="ARBA00022679"/>
    </source>
</evidence>
<dbReference type="PANTHER" id="PTHR43547">
    <property type="entry name" value="TWO-COMPONENT HISTIDINE KINASE"/>
    <property type="match status" value="1"/>
</dbReference>
<evidence type="ECO:0000256" key="11">
    <source>
        <dbReference type="ARBA" id="ARBA00023136"/>
    </source>
</evidence>
<dbReference type="InterPro" id="IPR004358">
    <property type="entry name" value="Sig_transdc_His_kin-like_C"/>
</dbReference>
<gene>
    <name evidence="16" type="ORF">M23134_06660</name>
</gene>
<dbReference type="EMBL" id="AAWS01000049">
    <property type="protein sequence ID" value="EAY25401.1"/>
    <property type="molecule type" value="Genomic_DNA"/>
</dbReference>